<proteinExistence type="predicted"/>
<comment type="caution">
    <text evidence="1">The sequence shown here is derived from an EMBL/GenBank/DDBJ whole genome shotgun (WGS) entry which is preliminary data.</text>
</comment>
<sequence length="78" mass="8787">NLFVDLAEPITLTLNVSSCWVCGGPITMEEWPWRGTAFGAIELLRWETAADRSYEKSRPEGWILSSLTVGRDCIERKG</sequence>
<dbReference type="Proteomes" id="UP000558958">
    <property type="component" value="Unassembled WGS sequence"/>
</dbReference>
<feature type="non-terminal residue" evidence="1">
    <location>
        <position position="1"/>
    </location>
</feature>
<dbReference type="EMBL" id="VWZD01001857">
    <property type="protein sequence ID" value="NXG00509.1"/>
    <property type="molecule type" value="Genomic_DNA"/>
</dbReference>
<organism evidence="1 2">
    <name type="scientific">Sakesphorus luctuosus</name>
    <dbReference type="NCBI Taxonomy" id="419690"/>
    <lineage>
        <taxon>Eukaryota</taxon>
        <taxon>Metazoa</taxon>
        <taxon>Chordata</taxon>
        <taxon>Craniata</taxon>
        <taxon>Vertebrata</taxon>
        <taxon>Euteleostomi</taxon>
        <taxon>Archelosauria</taxon>
        <taxon>Archosauria</taxon>
        <taxon>Dinosauria</taxon>
        <taxon>Saurischia</taxon>
        <taxon>Theropoda</taxon>
        <taxon>Coelurosauria</taxon>
        <taxon>Aves</taxon>
        <taxon>Neognathae</taxon>
        <taxon>Neoaves</taxon>
        <taxon>Telluraves</taxon>
        <taxon>Australaves</taxon>
        <taxon>Passeriformes</taxon>
        <taxon>Thamnophilidae</taxon>
        <taxon>Sakesphorus</taxon>
    </lineage>
</organism>
<evidence type="ECO:0000313" key="2">
    <source>
        <dbReference type="Proteomes" id="UP000558958"/>
    </source>
</evidence>
<gene>
    <name evidence="1" type="primary">Erv31_1</name>
    <name evidence="1" type="ORF">SAKLUC_R15596</name>
</gene>
<protein>
    <submittedName>
        <fullName evidence="1">ENR1 protein</fullName>
    </submittedName>
</protein>
<feature type="non-terminal residue" evidence="1">
    <location>
        <position position="78"/>
    </location>
</feature>
<evidence type="ECO:0000313" key="1">
    <source>
        <dbReference type="EMBL" id="NXG00509.1"/>
    </source>
</evidence>
<name>A0A7K8YCD1_9PASS</name>
<keyword evidence="2" id="KW-1185">Reference proteome</keyword>
<accession>A0A7K8YCD1</accession>
<dbReference type="AlphaFoldDB" id="A0A7K8YCD1"/>
<reference evidence="1 2" key="1">
    <citation type="submission" date="2019-09" db="EMBL/GenBank/DDBJ databases">
        <title>Bird 10,000 Genomes (B10K) Project - Family phase.</title>
        <authorList>
            <person name="Zhang G."/>
        </authorList>
    </citation>
    <scope>NUCLEOTIDE SEQUENCE [LARGE SCALE GENOMIC DNA]</scope>
    <source>
        <strain evidence="1">B10K-DU-001-06</strain>
        <tissue evidence="1">Muscle</tissue>
    </source>
</reference>